<protein>
    <submittedName>
        <fullName evidence="10">DNA-binding response regulator</fullName>
    </submittedName>
</protein>
<dbReference type="PROSITE" id="PS51755">
    <property type="entry name" value="OMPR_PHOB"/>
    <property type="match status" value="1"/>
</dbReference>
<keyword evidence="4 7" id="KW-0238">DNA-binding</keyword>
<dbReference type="Pfam" id="PF00072">
    <property type="entry name" value="Response_reg"/>
    <property type="match status" value="1"/>
</dbReference>
<dbReference type="OrthoDB" id="9790442at2"/>
<dbReference type="SUPFAM" id="SSF52172">
    <property type="entry name" value="CheY-like"/>
    <property type="match status" value="1"/>
</dbReference>
<feature type="domain" description="OmpR/PhoB-type" evidence="9">
    <location>
        <begin position="127"/>
        <end position="225"/>
    </location>
</feature>
<keyword evidence="5" id="KW-0804">Transcription</keyword>
<dbReference type="GO" id="GO:0005829">
    <property type="term" value="C:cytosol"/>
    <property type="evidence" value="ECO:0007669"/>
    <property type="project" value="TreeGrafter"/>
</dbReference>
<dbReference type="Gene3D" id="3.40.50.2300">
    <property type="match status" value="1"/>
</dbReference>
<dbReference type="InterPro" id="IPR001867">
    <property type="entry name" value="OmpR/PhoB-type_DNA-bd"/>
</dbReference>
<dbReference type="InterPro" id="IPR001789">
    <property type="entry name" value="Sig_transdc_resp-reg_receiver"/>
</dbReference>
<feature type="modified residue" description="4-aspartylphosphate" evidence="6">
    <location>
        <position position="53"/>
    </location>
</feature>
<dbReference type="RefSeq" id="WP_075103938.1">
    <property type="nucleotide sequence ID" value="NZ_MSJM01000001.1"/>
</dbReference>
<dbReference type="InterPro" id="IPR036388">
    <property type="entry name" value="WH-like_DNA-bd_sf"/>
</dbReference>
<dbReference type="Gene3D" id="1.10.10.10">
    <property type="entry name" value="Winged helix-like DNA-binding domain superfamily/Winged helix DNA-binding domain"/>
    <property type="match status" value="1"/>
</dbReference>
<dbReference type="GO" id="GO:0000156">
    <property type="term" value="F:phosphorelay response regulator activity"/>
    <property type="evidence" value="ECO:0007669"/>
    <property type="project" value="TreeGrafter"/>
</dbReference>
<dbReference type="SMART" id="SM00862">
    <property type="entry name" value="Trans_reg_C"/>
    <property type="match status" value="1"/>
</dbReference>
<dbReference type="GO" id="GO:0006355">
    <property type="term" value="P:regulation of DNA-templated transcription"/>
    <property type="evidence" value="ECO:0007669"/>
    <property type="project" value="InterPro"/>
</dbReference>
<dbReference type="InterPro" id="IPR039420">
    <property type="entry name" value="WalR-like"/>
</dbReference>
<gene>
    <name evidence="10" type="ORF">BU202_01015</name>
</gene>
<evidence type="ECO:0000256" key="4">
    <source>
        <dbReference type="ARBA" id="ARBA00023125"/>
    </source>
</evidence>
<dbReference type="CDD" id="cd00383">
    <property type="entry name" value="trans_reg_C"/>
    <property type="match status" value="1"/>
</dbReference>
<dbReference type="Gene3D" id="6.10.250.690">
    <property type="match status" value="1"/>
</dbReference>
<dbReference type="PANTHER" id="PTHR48111:SF43">
    <property type="entry name" value="STAGE 0 SPORULATION PROTEIN A HOMOLOG"/>
    <property type="match status" value="1"/>
</dbReference>
<dbReference type="CDD" id="cd18159">
    <property type="entry name" value="REC_OmpR_NsrR-like"/>
    <property type="match status" value="1"/>
</dbReference>
<dbReference type="PROSITE" id="PS50110">
    <property type="entry name" value="RESPONSE_REGULATORY"/>
    <property type="match status" value="1"/>
</dbReference>
<evidence type="ECO:0000313" key="10">
    <source>
        <dbReference type="EMBL" id="OLF48895.1"/>
    </source>
</evidence>
<evidence type="ECO:0000256" key="1">
    <source>
        <dbReference type="ARBA" id="ARBA00022553"/>
    </source>
</evidence>
<evidence type="ECO:0000256" key="3">
    <source>
        <dbReference type="ARBA" id="ARBA00023015"/>
    </source>
</evidence>
<evidence type="ECO:0000256" key="7">
    <source>
        <dbReference type="PROSITE-ProRule" id="PRU01091"/>
    </source>
</evidence>
<dbReference type="GO" id="GO:0000976">
    <property type="term" value="F:transcription cis-regulatory region binding"/>
    <property type="evidence" value="ECO:0007669"/>
    <property type="project" value="TreeGrafter"/>
</dbReference>
<organism evidence="10 11">
    <name type="scientific">Streptococcus cuniculi</name>
    <dbReference type="NCBI Taxonomy" id="1432788"/>
    <lineage>
        <taxon>Bacteria</taxon>
        <taxon>Bacillati</taxon>
        <taxon>Bacillota</taxon>
        <taxon>Bacilli</taxon>
        <taxon>Lactobacillales</taxon>
        <taxon>Streptococcaceae</taxon>
        <taxon>Streptococcus</taxon>
    </lineage>
</organism>
<evidence type="ECO:0000313" key="11">
    <source>
        <dbReference type="Proteomes" id="UP000186890"/>
    </source>
</evidence>
<keyword evidence="11" id="KW-1185">Reference proteome</keyword>
<name>A0A1Q8EAS9_9STRE</name>
<dbReference type="InterPro" id="IPR011006">
    <property type="entry name" value="CheY-like_superfamily"/>
</dbReference>
<keyword evidence="1 6" id="KW-0597">Phosphoprotein</keyword>
<evidence type="ECO:0000256" key="2">
    <source>
        <dbReference type="ARBA" id="ARBA00023012"/>
    </source>
</evidence>
<dbReference type="GO" id="GO:0032993">
    <property type="term" value="C:protein-DNA complex"/>
    <property type="evidence" value="ECO:0007669"/>
    <property type="project" value="TreeGrafter"/>
</dbReference>
<keyword evidence="3" id="KW-0805">Transcription regulation</keyword>
<feature type="domain" description="Response regulatory" evidence="8">
    <location>
        <begin position="4"/>
        <end position="117"/>
    </location>
</feature>
<evidence type="ECO:0000256" key="5">
    <source>
        <dbReference type="ARBA" id="ARBA00023163"/>
    </source>
</evidence>
<sequence length="228" mass="26551">MKQKILIVEDDVVIRQLVAKHLRNWNYEVAESEDFQRILEQVEDFQPHLILMDIGLPFFNGYYWCQEIRKVSSVPILFLSSRDQPMDIVMAINLGGDDYVTKPFDMTVLLAKVQSLLRRTYDFLGEQTVLTFGAIRLDLKSMQVSYDGLTEELTKNEFQILRILFERSQAIVSREELMKELWNSDLFIDDNTLTVNVGRLRRKLADMGLQNLIVTKKGIGYGLVRHDD</sequence>
<dbReference type="EMBL" id="MSJM01000001">
    <property type="protein sequence ID" value="OLF48895.1"/>
    <property type="molecule type" value="Genomic_DNA"/>
</dbReference>
<evidence type="ECO:0000259" key="8">
    <source>
        <dbReference type="PROSITE" id="PS50110"/>
    </source>
</evidence>
<comment type="caution">
    <text evidence="10">The sequence shown here is derived from an EMBL/GenBank/DDBJ whole genome shotgun (WGS) entry which is preliminary data.</text>
</comment>
<evidence type="ECO:0000259" key="9">
    <source>
        <dbReference type="PROSITE" id="PS51755"/>
    </source>
</evidence>
<dbReference type="Pfam" id="PF00486">
    <property type="entry name" value="Trans_reg_C"/>
    <property type="match status" value="1"/>
</dbReference>
<feature type="DNA-binding region" description="OmpR/PhoB-type" evidence="7">
    <location>
        <begin position="127"/>
        <end position="225"/>
    </location>
</feature>
<dbReference type="PANTHER" id="PTHR48111">
    <property type="entry name" value="REGULATOR OF RPOS"/>
    <property type="match status" value="1"/>
</dbReference>
<reference evidence="11" key="1">
    <citation type="submission" date="2016-12" db="EMBL/GenBank/DDBJ databases">
        <authorList>
            <person name="Gulvik C.A."/>
        </authorList>
    </citation>
    <scope>NUCLEOTIDE SEQUENCE [LARGE SCALE GENOMIC DNA]</scope>
    <source>
        <strain evidence="11">NED12-00049-6B</strain>
    </source>
</reference>
<dbReference type="SMART" id="SM00448">
    <property type="entry name" value="REC"/>
    <property type="match status" value="1"/>
</dbReference>
<dbReference type="Proteomes" id="UP000186890">
    <property type="component" value="Unassembled WGS sequence"/>
</dbReference>
<dbReference type="AlphaFoldDB" id="A0A1Q8EAS9"/>
<accession>A0A1Q8EAS9</accession>
<evidence type="ECO:0000256" key="6">
    <source>
        <dbReference type="PROSITE-ProRule" id="PRU00169"/>
    </source>
</evidence>
<keyword evidence="2" id="KW-0902">Two-component regulatory system</keyword>
<proteinExistence type="predicted"/>